<dbReference type="Gene3D" id="3.60.15.10">
    <property type="entry name" value="Ribonuclease Z/Hydroxyacylglutathione hydrolase-like"/>
    <property type="match status" value="1"/>
</dbReference>
<accession>A0ABD6FIN4</accession>
<dbReference type="SMART" id="SM00849">
    <property type="entry name" value="Lactamase_B"/>
    <property type="match status" value="1"/>
</dbReference>
<dbReference type="Gene3D" id="1.10.10.10">
    <property type="entry name" value="Winged helix-like DNA-binding domain superfamily/Winged helix DNA-binding domain"/>
    <property type="match status" value="1"/>
</dbReference>
<sequence>MPRHPLRASLCYAYVAEDGTATVIDPGWPTEESWTALVDGLRAIGADPARVDQILLTHGHRDHSGLAGRLAKVSGARVRLHREDREMLVPKGAAHGERVRHWLALAGVDDTDSLAAASLLPALPPFPDQVSAPGFVHDGDVVSVPGGELVVHWTPGHTPGHVCFEDAGRGLLFTGDHVLPRISPNVSTMVGHRASALTDYLESLGKVARLAVSRVLPGHERHFTDIAARVDALFVHHRRRLDEILVVLADRSPHTTLELARELTWSRRWDEIKGLQQRAALGEVLSHLHFLHDVGAVDMDAESIPLTWRMIRPDALAEAWGAAGYPSAA</sequence>
<dbReference type="InterPro" id="IPR036866">
    <property type="entry name" value="RibonucZ/Hydroxyglut_hydro"/>
</dbReference>
<dbReference type="PANTHER" id="PTHR23131">
    <property type="entry name" value="ENDORIBONUCLEASE LACTB2"/>
    <property type="match status" value="1"/>
</dbReference>
<dbReference type="Pfam" id="PF00753">
    <property type="entry name" value="Lactamase_B"/>
    <property type="match status" value="1"/>
</dbReference>
<dbReference type="Proteomes" id="UP000249324">
    <property type="component" value="Unassembled WGS sequence"/>
</dbReference>
<dbReference type="InterPro" id="IPR001279">
    <property type="entry name" value="Metallo-B-lactamas"/>
</dbReference>
<dbReference type="AlphaFoldDB" id="A0ABD6FIN4"/>
<comment type="caution">
    <text evidence="2">The sequence shown here is derived from an EMBL/GenBank/DDBJ whole genome shotgun (WGS) entry which is preliminary data.</text>
</comment>
<reference evidence="2 3" key="1">
    <citation type="journal article" date="2021" name="BMC Genomics">
        <title>Genome-resolved metagenome and metatranscriptome analyses of thermophilic composting reveal key bacterial players and their metabolic interactions.</title>
        <authorList>
            <person name="Braga L.P.P."/>
            <person name="Pereira R.V."/>
            <person name="Martins L.F."/>
            <person name="Moura L.M.S."/>
            <person name="Sanchez F.B."/>
            <person name="Patane J.S.L."/>
            <person name="da Silva A.M."/>
            <person name="Setubal J.C."/>
        </authorList>
    </citation>
    <scope>NUCLEOTIDE SEQUENCE [LARGE SCALE GENOMIC DNA]</scope>
    <source>
        <strain evidence="2">ZC4RG45</strain>
    </source>
</reference>
<dbReference type="PANTHER" id="PTHR23131:SF4">
    <property type="entry name" value="METALLO-BETA-LACTAMASE SUPERFAMILY POTEIN"/>
    <property type="match status" value="1"/>
</dbReference>
<dbReference type="InterPro" id="IPR050662">
    <property type="entry name" value="Sec-metab_biosynth-thioest"/>
</dbReference>
<dbReference type="EMBL" id="QGUI02000122">
    <property type="protein sequence ID" value="MFO7192714.1"/>
    <property type="molecule type" value="Genomic_DNA"/>
</dbReference>
<evidence type="ECO:0000313" key="3">
    <source>
        <dbReference type="Proteomes" id="UP000249324"/>
    </source>
</evidence>
<gene>
    <name evidence="2" type="ORF">DIU77_010780</name>
</gene>
<evidence type="ECO:0000259" key="1">
    <source>
        <dbReference type="SMART" id="SM00849"/>
    </source>
</evidence>
<dbReference type="InterPro" id="IPR036388">
    <property type="entry name" value="WH-like_DNA-bd_sf"/>
</dbReference>
<feature type="domain" description="Metallo-beta-lactamase" evidence="1">
    <location>
        <begin position="10"/>
        <end position="219"/>
    </location>
</feature>
<name>A0ABD6FIN4_9PSEU</name>
<organism evidence="2 3">
    <name type="scientific">Thermocrispum agreste</name>
    <dbReference type="NCBI Taxonomy" id="37925"/>
    <lineage>
        <taxon>Bacteria</taxon>
        <taxon>Bacillati</taxon>
        <taxon>Actinomycetota</taxon>
        <taxon>Actinomycetes</taxon>
        <taxon>Pseudonocardiales</taxon>
        <taxon>Pseudonocardiaceae</taxon>
        <taxon>Thermocrispum</taxon>
    </lineage>
</organism>
<proteinExistence type="predicted"/>
<evidence type="ECO:0000313" key="2">
    <source>
        <dbReference type="EMBL" id="MFO7192714.1"/>
    </source>
</evidence>
<protein>
    <submittedName>
        <fullName evidence="2">MBL fold metallo-hydrolase</fullName>
    </submittedName>
</protein>
<dbReference type="SUPFAM" id="SSF56281">
    <property type="entry name" value="Metallo-hydrolase/oxidoreductase"/>
    <property type="match status" value="1"/>
</dbReference>